<feature type="domain" description="Glutamate--cysteine ligase" evidence="12">
    <location>
        <begin position="1"/>
        <end position="153"/>
    </location>
</feature>
<evidence type="ECO:0000256" key="1">
    <source>
        <dbReference type="ARBA" id="ARBA00005006"/>
    </source>
</evidence>
<dbReference type="InterPro" id="IPR007370">
    <property type="entry name" value="Glu_cys_ligase"/>
</dbReference>
<dbReference type="GO" id="GO:0046872">
    <property type="term" value="F:metal ion binding"/>
    <property type="evidence" value="ECO:0007669"/>
    <property type="project" value="TreeGrafter"/>
</dbReference>
<comment type="similarity">
    <text evidence="2">Belongs to the glutamate--cysteine ligase type 1 family. Type 1 subfamily.</text>
</comment>
<evidence type="ECO:0000259" key="12">
    <source>
        <dbReference type="Pfam" id="PF04262"/>
    </source>
</evidence>
<evidence type="ECO:0000313" key="14">
    <source>
        <dbReference type="Proteomes" id="UP000467488"/>
    </source>
</evidence>
<name>A0A8S0FP98_ECOLX</name>
<accession>A0A8S0FP98</accession>
<dbReference type="Gene3D" id="3.30.590.20">
    <property type="match status" value="1"/>
</dbReference>
<sequence>MQTISGVHYNFSLPMAFWQAKCGDISGADAKEKISAGYFRVIRNYYRFGWVIPYLFGASPAICSSFLQGKPTSLPFEKTECGMYYLPYATSLRLSDLGYTNKSQSNLGITFNDLYEYVAGLKQAIKTPSEEYAKIGIEKDGKRLQINSNVLQVID</sequence>
<dbReference type="PANTHER" id="PTHR38761">
    <property type="entry name" value="GLUTAMATE--CYSTEINE LIGASE"/>
    <property type="match status" value="1"/>
</dbReference>
<dbReference type="EC" id="6.3.2.2" evidence="3 11"/>
<evidence type="ECO:0000256" key="3">
    <source>
        <dbReference type="ARBA" id="ARBA00012220"/>
    </source>
</evidence>
<keyword evidence="7" id="KW-0547">Nucleotide-binding</keyword>
<keyword evidence="5 10" id="KW-0436">Ligase</keyword>
<dbReference type="Pfam" id="PF04262">
    <property type="entry name" value="Glu_cys_ligase"/>
    <property type="match status" value="1"/>
</dbReference>
<gene>
    <name evidence="13" type="ORF">EIMP300_31300</name>
</gene>
<evidence type="ECO:0000256" key="2">
    <source>
        <dbReference type="ARBA" id="ARBA00008772"/>
    </source>
</evidence>
<evidence type="ECO:0000313" key="13">
    <source>
        <dbReference type="EMBL" id="BBU81730.1"/>
    </source>
</evidence>
<evidence type="ECO:0000256" key="6">
    <source>
        <dbReference type="ARBA" id="ARBA00022684"/>
    </source>
</evidence>
<evidence type="ECO:0000256" key="10">
    <source>
        <dbReference type="RuleBase" id="RU003544"/>
    </source>
</evidence>
<protein>
    <recommendedName>
        <fullName evidence="4 11">Glutamate--cysteine ligase</fullName>
        <ecNumber evidence="3 11">6.3.2.2</ecNumber>
    </recommendedName>
</protein>
<evidence type="ECO:0000256" key="7">
    <source>
        <dbReference type="ARBA" id="ARBA00022741"/>
    </source>
</evidence>
<comment type="pathway">
    <text evidence="1 11">Sulfur metabolism; glutathione biosynthesis; glutathione from L-cysteine and L-glutamate: step 1/2.</text>
</comment>
<reference evidence="13 14" key="1">
    <citation type="submission" date="2020-01" db="EMBL/GenBank/DDBJ databases">
        <title>Dynamics of blaIMP-6 dissemination in carbapenem resistant Enterobacteriacea isolated from regional surveillance in Osaka, Japan.</title>
        <authorList>
            <person name="Abe R."/>
            <person name="Akeda Y."/>
            <person name="Sugawara Y."/>
            <person name="Yamamoto N."/>
            <person name="Tomono K."/>
            <person name="Takeuchi D."/>
            <person name="Kawahara R."/>
            <person name="Hamada S."/>
        </authorList>
    </citation>
    <scope>NUCLEOTIDE SEQUENCE [LARGE SCALE GENOMIC DNA]</scope>
    <source>
        <strain evidence="13 14">E300</strain>
    </source>
</reference>
<dbReference type="Proteomes" id="UP000467488">
    <property type="component" value="Chromosome"/>
</dbReference>
<dbReference type="EMBL" id="AP022360">
    <property type="protein sequence ID" value="BBU81730.1"/>
    <property type="molecule type" value="Genomic_DNA"/>
</dbReference>
<dbReference type="SUPFAM" id="SSF55931">
    <property type="entry name" value="Glutamine synthetase/guanido kinase"/>
    <property type="match status" value="1"/>
</dbReference>
<proteinExistence type="inferred from homology"/>
<dbReference type="InterPro" id="IPR006334">
    <property type="entry name" value="Glut_cys_ligase"/>
</dbReference>
<evidence type="ECO:0000256" key="11">
    <source>
        <dbReference type="RuleBase" id="RU004391"/>
    </source>
</evidence>
<keyword evidence="8" id="KW-0067">ATP-binding</keyword>
<organism evidence="13 14">
    <name type="scientific">Escherichia coli</name>
    <dbReference type="NCBI Taxonomy" id="562"/>
    <lineage>
        <taxon>Bacteria</taxon>
        <taxon>Pseudomonadati</taxon>
        <taxon>Pseudomonadota</taxon>
        <taxon>Gammaproteobacteria</taxon>
        <taxon>Enterobacterales</taxon>
        <taxon>Enterobacteriaceae</taxon>
        <taxon>Escherichia</taxon>
    </lineage>
</organism>
<evidence type="ECO:0000256" key="8">
    <source>
        <dbReference type="ARBA" id="ARBA00022840"/>
    </source>
</evidence>
<dbReference type="GO" id="GO:0005524">
    <property type="term" value="F:ATP binding"/>
    <property type="evidence" value="ECO:0007669"/>
    <property type="project" value="UniProtKB-KW"/>
</dbReference>
<evidence type="ECO:0000256" key="5">
    <source>
        <dbReference type="ARBA" id="ARBA00022598"/>
    </source>
</evidence>
<evidence type="ECO:0000256" key="9">
    <source>
        <dbReference type="ARBA" id="ARBA00048819"/>
    </source>
</evidence>
<dbReference type="GO" id="GO:0006750">
    <property type="term" value="P:glutathione biosynthetic process"/>
    <property type="evidence" value="ECO:0007669"/>
    <property type="project" value="UniProtKB-KW"/>
</dbReference>
<dbReference type="InterPro" id="IPR014746">
    <property type="entry name" value="Gln_synth/guanido_kin_cat_dom"/>
</dbReference>
<evidence type="ECO:0000256" key="4">
    <source>
        <dbReference type="ARBA" id="ARBA00014618"/>
    </source>
</evidence>
<dbReference type="GO" id="GO:0005829">
    <property type="term" value="C:cytosol"/>
    <property type="evidence" value="ECO:0007669"/>
    <property type="project" value="TreeGrafter"/>
</dbReference>
<keyword evidence="6 10" id="KW-0317">Glutathione biosynthesis</keyword>
<dbReference type="AlphaFoldDB" id="A0A8S0FP98"/>
<dbReference type="GO" id="GO:0004357">
    <property type="term" value="F:glutamate-cysteine ligase activity"/>
    <property type="evidence" value="ECO:0007669"/>
    <property type="project" value="UniProtKB-EC"/>
</dbReference>
<dbReference type="PANTHER" id="PTHR38761:SF1">
    <property type="entry name" value="GLUTAMATE--CYSTEINE LIGASE"/>
    <property type="match status" value="1"/>
</dbReference>
<comment type="catalytic activity">
    <reaction evidence="9 11">
        <text>L-cysteine + L-glutamate + ATP = gamma-L-glutamyl-L-cysteine + ADP + phosphate + H(+)</text>
        <dbReference type="Rhea" id="RHEA:13285"/>
        <dbReference type="ChEBI" id="CHEBI:15378"/>
        <dbReference type="ChEBI" id="CHEBI:29985"/>
        <dbReference type="ChEBI" id="CHEBI:30616"/>
        <dbReference type="ChEBI" id="CHEBI:35235"/>
        <dbReference type="ChEBI" id="CHEBI:43474"/>
        <dbReference type="ChEBI" id="CHEBI:58173"/>
        <dbReference type="ChEBI" id="CHEBI:456216"/>
        <dbReference type="EC" id="6.3.2.2"/>
    </reaction>
</comment>